<dbReference type="SUPFAM" id="SSF57889">
    <property type="entry name" value="Cysteine-rich domain"/>
    <property type="match status" value="2"/>
</dbReference>
<evidence type="ECO:0000256" key="2">
    <source>
        <dbReference type="ARBA" id="ARBA00012429"/>
    </source>
</evidence>
<dbReference type="GO" id="GO:0005524">
    <property type="term" value="F:ATP binding"/>
    <property type="evidence" value="ECO:0007669"/>
    <property type="project" value="UniProtKB-UniRule"/>
</dbReference>
<evidence type="ECO:0000259" key="22">
    <source>
        <dbReference type="PROSITE" id="PS50081"/>
    </source>
</evidence>
<evidence type="ECO:0000256" key="7">
    <source>
        <dbReference type="ARBA" id="ARBA00022737"/>
    </source>
</evidence>
<dbReference type="InterPro" id="IPR011009">
    <property type="entry name" value="Kinase-like_dom_sf"/>
</dbReference>
<proteinExistence type="evidence at transcript level"/>
<feature type="region of interest" description="Disordered" evidence="19">
    <location>
        <begin position="317"/>
        <end position="346"/>
    </location>
</feature>
<keyword evidence="8 15" id="KW-0547">Nucleotide-binding</keyword>
<feature type="compositionally biased region" description="Polar residues" evidence="19">
    <location>
        <begin position="370"/>
        <end position="395"/>
    </location>
</feature>
<evidence type="ECO:0000256" key="16">
    <source>
        <dbReference type="PIRSR" id="PIRSR000551-50"/>
    </source>
</evidence>
<dbReference type="PROSITE" id="PS50004">
    <property type="entry name" value="C2"/>
    <property type="match status" value="1"/>
</dbReference>
<keyword evidence="10 15" id="KW-0418">Kinase</keyword>
<comment type="catalytic activity">
    <reaction evidence="13 15">
        <text>L-threonyl-[protein] + ATP = O-phospho-L-threonyl-[protein] + ADP + H(+)</text>
        <dbReference type="Rhea" id="RHEA:46608"/>
        <dbReference type="Rhea" id="RHEA-COMP:11060"/>
        <dbReference type="Rhea" id="RHEA-COMP:11605"/>
        <dbReference type="ChEBI" id="CHEBI:15378"/>
        <dbReference type="ChEBI" id="CHEBI:30013"/>
        <dbReference type="ChEBI" id="CHEBI:30616"/>
        <dbReference type="ChEBI" id="CHEBI:61977"/>
        <dbReference type="ChEBI" id="CHEBI:456216"/>
        <dbReference type="EC" id="2.7.11.13"/>
    </reaction>
</comment>
<dbReference type="PRINTS" id="PR00008">
    <property type="entry name" value="DAGPEDOMAIN"/>
</dbReference>
<evidence type="ECO:0000256" key="10">
    <source>
        <dbReference type="ARBA" id="ARBA00022777"/>
    </source>
</evidence>
<dbReference type="Gene3D" id="1.10.510.10">
    <property type="entry name" value="Transferase(Phosphotransferase) domain 1"/>
    <property type="match status" value="1"/>
</dbReference>
<sequence length="763" mass="85936">MSAFLRVRLSEAIVDHTKPNDPFCAVNIKEAVKGDDGTLSLQQKKKTFYPVWGRCFDSHLKPGRRMQIIVMDRADVPGADVTPVAEVTVETEQLAHECMDEEPGVAVKLALDLRPSGKVIMQVKLYGTAPGSDESSGIDFATRTPEKLSSLPKNATALRGRRGAVNRRQAEAKEFKGHMFIKKFFRRPTYCSLCREFLWGYTRHGYQCQVCQYTSHKRCIDSILGKCTGAAGTSNHSKYLKERFKIDVPHRFKKYTFLGPTFCDMCGQLMHGIFRQQLKCDACGTNCHTKCAQNMPPLCGVNEKLLSEALKNVDEIKRNRRLSAGGDPSQNGKKSTPALPPVSEGGLIEEDEYQEITEAMSQASLLVKLQQEQSASHVPSPQNGNKHRPLSSTSEAAPPVPPRTYSQKSHMNGQSSSFSRHMPVSKPMRRFKLEEFQFLKLLGKGSFGKVLLAQQIGSNKYYAIKALKKDVVLEDDDVEATMVEKRILALGSECPFVTHLHSTFQSSSHLFFVMEYLNGGDLMFHIQLHHKFKLPRARFYAAEILAGLQFLHSKGIIYRDLKLDNILLDSEGHCKIADFGMCRENIFGSSTAGTFCGTPDYISPEIIKGKRYTFSVDFWSYGVLCYEMITGQPPFGGEDEDELFDSICNSQIPFSRYLDAYTIDFLDKLLQREPIQRLGYMGDRQPIRKHPFFRSIDFARLEKREIAAPYKPVVKSAQDASNFDDDFTFQPAQLTPTDTQLVLSIDQTNFNGFSFTSEAFNKP</sequence>
<dbReference type="PIRSF" id="PIRSF000551">
    <property type="entry name" value="PKC_delta"/>
    <property type="match status" value="1"/>
</dbReference>
<dbReference type="PROSITE" id="PS00108">
    <property type="entry name" value="PROTEIN_KINASE_ST"/>
    <property type="match status" value="1"/>
</dbReference>
<evidence type="ECO:0000256" key="14">
    <source>
        <dbReference type="ARBA" id="ARBA00047470"/>
    </source>
</evidence>
<feature type="region of interest" description="Disordered" evidence="19">
    <location>
        <begin position="370"/>
        <end position="422"/>
    </location>
</feature>
<evidence type="ECO:0000256" key="12">
    <source>
        <dbReference type="ARBA" id="ARBA00022840"/>
    </source>
</evidence>
<evidence type="ECO:0000313" key="24">
    <source>
        <dbReference type="EMBL" id="CAA73556.1"/>
    </source>
</evidence>
<dbReference type="GO" id="GO:0008270">
    <property type="term" value="F:zinc ion binding"/>
    <property type="evidence" value="ECO:0007669"/>
    <property type="project" value="UniProtKB-KW"/>
</dbReference>
<dbReference type="Gene3D" id="2.60.40.150">
    <property type="entry name" value="C2 domain"/>
    <property type="match status" value="1"/>
</dbReference>
<feature type="domain" description="C2" evidence="20">
    <location>
        <begin position="1"/>
        <end position="104"/>
    </location>
</feature>
<dbReference type="Pfam" id="PF00433">
    <property type="entry name" value="Pkinase_C"/>
    <property type="match status" value="1"/>
</dbReference>
<name>O62569_SUBDO</name>
<keyword evidence="5 15" id="KW-0808">Transferase</keyword>
<dbReference type="InterPro" id="IPR014376">
    <property type="entry name" value="Prot_kin_PKC_delta"/>
</dbReference>
<dbReference type="SUPFAM" id="SSF49562">
    <property type="entry name" value="C2 domain (Calcium/lipid-binding domain, CaLB)"/>
    <property type="match status" value="1"/>
</dbReference>
<evidence type="ECO:0000256" key="15">
    <source>
        <dbReference type="PIRNR" id="PIRNR000551"/>
    </source>
</evidence>
<dbReference type="InterPro" id="IPR017441">
    <property type="entry name" value="Protein_kinase_ATP_BS"/>
</dbReference>
<dbReference type="Pfam" id="PF00069">
    <property type="entry name" value="Pkinase"/>
    <property type="match status" value="1"/>
</dbReference>
<dbReference type="Gene3D" id="3.30.200.20">
    <property type="entry name" value="Phosphorylase Kinase, domain 1"/>
    <property type="match status" value="1"/>
</dbReference>
<protein>
    <recommendedName>
        <fullName evidence="2 15">Protein kinase C</fullName>
        <ecNumber evidence="2 15">2.7.11.13</ecNumber>
    </recommendedName>
</protein>
<dbReference type="PROSITE" id="PS50081">
    <property type="entry name" value="ZF_DAG_PE_2"/>
    <property type="match status" value="2"/>
</dbReference>
<keyword evidence="12 15" id="KW-0067">ATP-binding</keyword>
<dbReference type="InterPro" id="IPR020454">
    <property type="entry name" value="DAG/PE-bd"/>
</dbReference>
<dbReference type="FunFam" id="3.30.200.20:FF:000103">
    <property type="entry name" value="Protein kinase C"/>
    <property type="match status" value="1"/>
</dbReference>
<evidence type="ECO:0000256" key="5">
    <source>
        <dbReference type="ARBA" id="ARBA00022679"/>
    </source>
</evidence>
<evidence type="ECO:0000256" key="6">
    <source>
        <dbReference type="ARBA" id="ARBA00022723"/>
    </source>
</evidence>
<comment type="similarity">
    <text evidence="1 15">Belongs to the protein kinase superfamily. AGC Ser/Thr protein kinase family. PKC subfamily.</text>
</comment>
<dbReference type="InterPro" id="IPR000008">
    <property type="entry name" value="C2_dom"/>
</dbReference>
<evidence type="ECO:0000256" key="17">
    <source>
        <dbReference type="PIRSR" id="PIRSR000551-51"/>
    </source>
</evidence>
<dbReference type="Pfam" id="PF21494">
    <property type="entry name" value="PKC_C2"/>
    <property type="match status" value="1"/>
</dbReference>
<reference evidence="24" key="2">
    <citation type="submission" date="1997-04" db="EMBL/GenBank/DDBJ databases">
        <authorList>
            <person name="Mueller W.E.G."/>
        </authorList>
    </citation>
    <scope>NUCLEOTIDE SEQUENCE</scope>
</reference>
<keyword evidence="7" id="KW-0677">Repeat</keyword>
<evidence type="ECO:0000256" key="19">
    <source>
        <dbReference type="SAM" id="MobiDB-lite"/>
    </source>
</evidence>
<accession>O62569</accession>
<evidence type="ECO:0000256" key="9">
    <source>
        <dbReference type="ARBA" id="ARBA00022771"/>
    </source>
</evidence>
<dbReference type="PROSITE" id="PS00479">
    <property type="entry name" value="ZF_DAG_PE_1"/>
    <property type="match status" value="1"/>
</dbReference>
<dbReference type="InterPro" id="IPR000961">
    <property type="entry name" value="AGC-kinase_C"/>
</dbReference>
<dbReference type="InterPro" id="IPR000719">
    <property type="entry name" value="Prot_kinase_dom"/>
</dbReference>
<evidence type="ECO:0000256" key="3">
    <source>
        <dbReference type="ARBA" id="ARBA00022527"/>
    </source>
</evidence>
<dbReference type="SMART" id="SM00133">
    <property type="entry name" value="S_TK_X"/>
    <property type="match status" value="1"/>
</dbReference>
<reference evidence="24" key="1">
    <citation type="journal article" date="1996" name="J. Mol. Evol.">
        <title>Molecular evolution of the metazoan protein kinase C multigene family.</title>
        <authorList>
            <person name="Kruse M."/>
            <person name="Gamulin V."/>
            <person name="Cetkovic H."/>
            <person name="Pancer Z."/>
            <person name="Mueller I.M."/>
            <person name="Mueller W.E.G."/>
        </authorList>
    </citation>
    <scope>NUCLEOTIDE SEQUENCE</scope>
</reference>
<dbReference type="FunFam" id="1.10.510.10:FF:000150">
    <property type="entry name" value="Protein kinase C, theta"/>
    <property type="match status" value="1"/>
</dbReference>
<dbReference type="InterPro" id="IPR046349">
    <property type="entry name" value="C1-like_sf"/>
</dbReference>
<feature type="domain" description="Phorbol-ester/DAG-type" evidence="22">
    <location>
        <begin position="177"/>
        <end position="227"/>
    </location>
</feature>
<feature type="active site" description="Proton acceptor" evidence="16">
    <location>
        <position position="560"/>
    </location>
</feature>
<dbReference type="SMART" id="SM00109">
    <property type="entry name" value="C1"/>
    <property type="match status" value="2"/>
</dbReference>
<feature type="domain" description="AGC-kinase C-terminal" evidence="23">
    <location>
        <begin position="694"/>
        <end position="763"/>
    </location>
</feature>
<dbReference type="PROSITE" id="PS50011">
    <property type="entry name" value="PROTEIN_KINASE_DOM"/>
    <property type="match status" value="1"/>
</dbReference>
<dbReference type="InterPro" id="IPR017892">
    <property type="entry name" value="Pkinase_C"/>
</dbReference>
<comment type="catalytic activity">
    <reaction evidence="14">
        <text>L-seryl-[protein] + ATP = O-phospho-L-seryl-[protein] + ADP + H(+)</text>
        <dbReference type="Rhea" id="RHEA:17989"/>
        <dbReference type="Rhea" id="RHEA-COMP:9863"/>
        <dbReference type="Rhea" id="RHEA-COMP:11604"/>
        <dbReference type="ChEBI" id="CHEBI:15378"/>
        <dbReference type="ChEBI" id="CHEBI:29999"/>
        <dbReference type="ChEBI" id="CHEBI:30616"/>
        <dbReference type="ChEBI" id="CHEBI:83421"/>
        <dbReference type="ChEBI" id="CHEBI:456216"/>
        <dbReference type="EC" id="2.7.11.13"/>
    </reaction>
</comment>
<evidence type="ECO:0000256" key="11">
    <source>
        <dbReference type="ARBA" id="ARBA00022833"/>
    </source>
</evidence>
<dbReference type="GO" id="GO:0106310">
    <property type="term" value="F:protein serine kinase activity"/>
    <property type="evidence" value="ECO:0007669"/>
    <property type="project" value="RHEA"/>
</dbReference>
<keyword evidence="6" id="KW-0479">Metal-binding</keyword>
<evidence type="ECO:0000256" key="4">
    <source>
        <dbReference type="ARBA" id="ARBA00022553"/>
    </source>
</evidence>
<dbReference type="PROSITE" id="PS00107">
    <property type="entry name" value="PROTEIN_KINASE_ATP"/>
    <property type="match status" value="1"/>
</dbReference>
<feature type="domain" description="Phorbol-ester/DAG-type" evidence="22">
    <location>
        <begin position="249"/>
        <end position="299"/>
    </location>
</feature>
<feature type="compositionally biased region" description="Polar residues" evidence="19">
    <location>
        <begin position="404"/>
        <end position="419"/>
    </location>
</feature>
<keyword evidence="4" id="KW-0597">Phosphoprotein</keyword>
<dbReference type="EC" id="2.7.11.13" evidence="2 15"/>
<dbReference type="CDD" id="cd20809">
    <property type="entry name" value="C1_MRCK"/>
    <property type="match status" value="1"/>
</dbReference>
<dbReference type="SUPFAM" id="SSF56112">
    <property type="entry name" value="Protein kinase-like (PK-like)"/>
    <property type="match status" value="1"/>
</dbReference>
<evidence type="ECO:0000256" key="18">
    <source>
        <dbReference type="PROSITE-ProRule" id="PRU10141"/>
    </source>
</evidence>
<feature type="binding site" evidence="17">
    <location>
        <begin position="442"/>
        <end position="450"/>
    </location>
    <ligand>
        <name>ATP</name>
        <dbReference type="ChEBI" id="CHEBI:30616"/>
    </ligand>
</feature>
<dbReference type="Gene3D" id="3.30.60.20">
    <property type="match status" value="2"/>
</dbReference>
<organism evidence="24">
    <name type="scientific">Suberites domuncula</name>
    <name type="common">Sponge</name>
    <dbReference type="NCBI Taxonomy" id="55567"/>
    <lineage>
        <taxon>Eukaryota</taxon>
        <taxon>Metazoa</taxon>
        <taxon>Porifera</taxon>
        <taxon>Demospongiae</taxon>
        <taxon>Heteroscleromorpha</taxon>
        <taxon>Suberitida</taxon>
        <taxon>Suberitidae</taxon>
        <taxon>Suberites</taxon>
    </lineage>
</organism>
<dbReference type="PROSITE" id="PS51285">
    <property type="entry name" value="AGC_KINASE_CTER"/>
    <property type="match status" value="1"/>
</dbReference>
<evidence type="ECO:0000256" key="13">
    <source>
        <dbReference type="ARBA" id="ARBA00047272"/>
    </source>
</evidence>
<dbReference type="Pfam" id="PF00130">
    <property type="entry name" value="C1_1"/>
    <property type="match status" value="2"/>
</dbReference>
<dbReference type="GO" id="GO:0004697">
    <property type="term" value="F:diacylglycerol-dependent serine/threonine kinase activity"/>
    <property type="evidence" value="ECO:0007669"/>
    <property type="project" value="UniProtKB-EC"/>
</dbReference>
<dbReference type="AlphaFoldDB" id="O62569"/>
<dbReference type="PANTHER" id="PTHR24351">
    <property type="entry name" value="RIBOSOMAL PROTEIN S6 KINASE"/>
    <property type="match status" value="1"/>
</dbReference>
<dbReference type="EMBL" id="Y13102">
    <property type="protein sequence ID" value="CAA73556.1"/>
    <property type="molecule type" value="mRNA"/>
</dbReference>
<keyword evidence="3 15" id="KW-0723">Serine/threonine-protein kinase</keyword>
<dbReference type="InterPro" id="IPR035892">
    <property type="entry name" value="C2_domain_sf"/>
</dbReference>
<keyword evidence="9" id="KW-0863">Zinc-finger</keyword>
<keyword evidence="11" id="KW-0862">Zinc</keyword>
<dbReference type="CDD" id="cd20834">
    <property type="entry name" value="C1_nPKC_theta-like_rpt1"/>
    <property type="match status" value="1"/>
</dbReference>
<feature type="domain" description="Protein kinase" evidence="21">
    <location>
        <begin position="436"/>
        <end position="693"/>
    </location>
</feature>
<evidence type="ECO:0000256" key="8">
    <source>
        <dbReference type="ARBA" id="ARBA00022741"/>
    </source>
</evidence>
<evidence type="ECO:0000259" key="20">
    <source>
        <dbReference type="PROSITE" id="PS50004"/>
    </source>
</evidence>
<evidence type="ECO:0000259" key="21">
    <source>
        <dbReference type="PROSITE" id="PS50011"/>
    </source>
</evidence>
<dbReference type="SMART" id="SM00220">
    <property type="entry name" value="S_TKc"/>
    <property type="match status" value="1"/>
</dbReference>
<dbReference type="InterPro" id="IPR008271">
    <property type="entry name" value="Ser/Thr_kinase_AS"/>
</dbReference>
<dbReference type="InterPro" id="IPR002219">
    <property type="entry name" value="PKC_DAG/PE"/>
</dbReference>
<feature type="binding site" evidence="17 18">
    <location>
        <position position="465"/>
    </location>
    <ligand>
        <name>ATP</name>
        <dbReference type="ChEBI" id="CHEBI:30616"/>
    </ligand>
</feature>
<evidence type="ECO:0000256" key="1">
    <source>
        <dbReference type="ARBA" id="ARBA00005490"/>
    </source>
</evidence>
<evidence type="ECO:0000259" key="23">
    <source>
        <dbReference type="PROSITE" id="PS51285"/>
    </source>
</evidence>